<comment type="caution">
    <text evidence="1">The sequence shown here is derived from an EMBL/GenBank/DDBJ whole genome shotgun (WGS) entry which is preliminary data.</text>
</comment>
<keyword evidence="2" id="KW-1185">Reference proteome</keyword>
<reference evidence="1 2" key="1">
    <citation type="journal article" date="2021" name="Sci. Rep.">
        <title>Genome sequencing of the multicellular alga Astrephomene provides insights into convergent evolution of germ-soma differentiation.</title>
        <authorList>
            <person name="Yamashita S."/>
            <person name="Yamamoto K."/>
            <person name="Matsuzaki R."/>
            <person name="Suzuki S."/>
            <person name="Yamaguchi H."/>
            <person name="Hirooka S."/>
            <person name="Minakuchi Y."/>
            <person name="Miyagishima S."/>
            <person name="Kawachi M."/>
            <person name="Toyoda A."/>
            <person name="Nozaki H."/>
        </authorList>
    </citation>
    <scope>NUCLEOTIDE SEQUENCE [LARGE SCALE GENOMIC DNA]</scope>
    <source>
        <strain evidence="1 2">NIES-4017</strain>
    </source>
</reference>
<sequence length="133" mass="14392">MTRQDRIAQVQGNCPFILSRSMVHRLRLSRRAAAVCSAVLLVLVAVAALSAPKVAAVDDARCQNAMKLQTDPTITSFKQCAGANPIPPNCCIRMAPFIQYADCLQVPKYKQMADSFLAPNVTVDRALKDCLGG</sequence>
<dbReference type="AlphaFoldDB" id="A0AAD3HNW2"/>
<dbReference type="Proteomes" id="UP001054857">
    <property type="component" value="Unassembled WGS sequence"/>
</dbReference>
<name>A0AAD3HNW2_9CHLO</name>
<dbReference type="EMBL" id="BMAR01000017">
    <property type="protein sequence ID" value="GFR47210.1"/>
    <property type="molecule type" value="Genomic_DNA"/>
</dbReference>
<evidence type="ECO:0000313" key="2">
    <source>
        <dbReference type="Proteomes" id="UP001054857"/>
    </source>
</evidence>
<proteinExistence type="predicted"/>
<evidence type="ECO:0000313" key="1">
    <source>
        <dbReference type="EMBL" id="GFR47210.1"/>
    </source>
</evidence>
<accession>A0AAD3HNW2</accession>
<gene>
    <name evidence="1" type="ORF">Agub_g8890</name>
</gene>
<organism evidence="1 2">
    <name type="scientific">Astrephomene gubernaculifera</name>
    <dbReference type="NCBI Taxonomy" id="47775"/>
    <lineage>
        <taxon>Eukaryota</taxon>
        <taxon>Viridiplantae</taxon>
        <taxon>Chlorophyta</taxon>
        <taxon>core chlorophytes</taxon>
        <taxon>Chlorophyceae</taxon>
        <taxon>CS clade</taxon>
        <taxon>Chlamydomonadales</taxon>
        <taxon>Astrephomenaceae</taxon>
        <taxon>Astrephomene</taxon>
    </lineage>
</organism>
<protein>
    <submittedName>
        <fullName evidence="1">Uncharacterized protein</fullName>
    </submittedName>
</protein>